<feature type="coiled-coil region" evidence="1">
    <location>
        <begin position="101"/>
        <end position="135"/>
    </location>
</feature>
<accession>A0A811N6D3</accession>
<feature type="compositionally biased region" description="Polar residues" evidence="2">
    <location>
        <begin position="1"/>
        <end position="19"/>
    </location>
</feature>
<dbReference type="Proteomes" id="UP000604825">
    <property type="component" value="Unassembled WGS sequence"/>
</dbReference>
<evidence type="ECO:0000313" key="3">
    <source>
        <dbReference type="EMBL" id="CAD6217062.1"/>
    </source>
</evidence>
<feature type="region of interest" description="Disordered" evidence="2">
    <location>
        <begin position="1"/>
        <end position="28"/>
    </location>
</feature>
<organism evidence="3 4">
    <name type="scientific">Miscanthus lutarioriparius</name>
    <dbReference type="NCBI Taxonomy" id="422564"/>
    <lineage>
        <taxon>Eukaryota</taxon>
        <taxon>Viridiplantae</taxon>
        <taxon>Streptophyta</taxon>
        <taxon>Embryophyta</taxon>
        <taxon>Tracheophyta</taxon>
        <taxon>Spermatophyta</taxon>
        <taxon>Magnoliopsida</taxon>
        <taxon>Liliopsida</taxon>
        <taxon>Poales</taxon>
        <taxon>Poaceae</taxon>
        <taxon>PACMAD clade</taxon>
        <taxon>Panicoideae</taxon>
        <taxon>Andropogonodae</taxon>
        <taxon>Andropogoneae</taxon>
        <taxon>Saccharinae</taxon>
        <taxon>Miscanthus</taxon>
    </lineage>
</organism>
<sequence length="297" mass="32595">MEGNNNNESAKLPPSTTASVLKDLSGTREEVERAREAAVQAWLASMPLGEELERLRANLAAAKNRLAATAAEIPLLKSQIESTNGAITTRQEAAVRKKAAAEDLRRHVDGARAELRRLRAEVAASRGAKDELEQRVLVRRQAARALQLAERAVAAEVHALAWSEAAASELTARARGDIDGDGDEEDPHYDVVALPARKLEELRRLVEAEERKAEARVEEAEAARRAVKARRAAAVARLDAARAKRRVAAEAVLRRRANGDDGRGTWARSELVPKSRSGRSCFEVKKLRRFLCNLTKD</sequence>
<gene>
    <name evidence="3" type="ORF">NCGR_LOCUS11210</name>
</gene>
<keyword evidence="1" id="KW-0175">Coiled coil</keyword>
<dbReference type="EMBL" id="CAJGYO010000003">
    <property type="protein sequence ID" value="CAD6217062.1"/>
    <property type="molecule type" value="Genomic_DNA"/>
</dbReference>
<feature type="coiled-coil region" evidence="1">
    <location>
        <begin position="196"/>
        <end position="237"/>
    </location>
</feature>
<reference evidence="3" key="1">
    <citation type="submission" date="2020-10" db="EMBL/GenBank/DDBJ databases">
        <authorList>
            <person name="Han B."/>
            <person name="Lu T."/>
            <person name="Zhao Q."/>
            <person name="Huang X."/>
            <person name="Zhao Y."/>
        </authorList>
    </citation>
    <scope>NUCLEOTIDE SEQUENCE</scope>
</reference>
<comment type="caution">
    <text evidence="3">The sequence shown here is derived from an EMBL/GenBank/DDBJ whole genome shotgun (WGS) entry which is preliminary data.</text>
</comment>
<dbReference type="AlphaFoldDB" id="A0A811N6D3"/>
<evidence type="ECO:0000313" key="4">
    <source>
        <dbReference type="Proteomes" id="UP000604825"/>
    </source>
</evidence>
<protein>
    <submittedName>
        <fullName evidence="3">Uncharacterized protein</fullName>
    </submittedName>
</protein>
<proteinExistence type="predicted"/>
<name>A0A811N6D3_9POAL</name>
<keyword evidence="4" id="KW-1185">Reference proteome</keyword>
<dbReference type="OrthoDB" id="696888at2759"/>
<evidence type="ECO:0000256" key="2">
    <source>
        <dbReference type="SAM" id="MobiDB-lite"/>
    </source>
</evidence>
<evidence type="ECO:0000256" key="1">
    <source>
        <dbReference type="SAM" id="Coils"/>
    </source>
</evidence>